<dbReference type="Pfam" id="PF00534">
    <property type="entry name" value="Glycos_transf_1"/>
    <property type="match status" value="1"/>
</dbReference>
<name>A0A0K9XHB0_9ACTN</name>
<organism evidence="5 6">
    <name type="scientific">Streptomyces caatingaensis</name>
    <dbReference type="NCBI Taxonomy" id="1678637"/>
    <lineage>
        <taxon>Bacteria</taxon>
        <taxon>Bacillati</taxon>
        <taxon>Actinomycetota</taxon>
        <taxon>Actinomycetes</taxon>
        <taxon>Kitasatosporales</taxon>
        <taxon>Streptomycetaceae</taxon>
        <taxon>Streptomyces</taxon>
    </lineage>
</organism>
<keyword evidence="1" id="KW-0328">Glycosyltransferase</keyword>
<evidence type="ECO:0000259" key="4">
    <source>
        <dbReference type="Pfam" id="PF13439"/>
    </source>
</evidence>
<dbReference type="STRING" id="1678637.AC230_10945"/>
<dbReference type="OrthoDB" id="9809227at2"/>
<evidence type="ECO:0000313" key="5">
    <source>
        <dbReference type="EMBL" id="KNB52461.1"/>
    </source>
</evidence>
<dbReference type="InterPro" id="IPR001296">
    <property type="entry name" value="Glyco_trans_1"/>
</dbReference>
<accession>A0A0K9XHB0</accession>
<sequence>MLVGVCDFPGSYAFPPAGYGGIERWLWAVAVGARAAGADVHLLGPGWLTDLEHDWVRKPVRLEDLTPGTLAERDVRDTKYDLLVVGHEYPSLPAWARTWNALDCDVATFQHSPVFQHTTTAFDGRRSRLYCYSPEMIERYADHRPIPELAVHLGLDEEEPLATAGRDLVWLGRVDAEKAPHLAVRAAQILGRRIRVVGPVFDHDYVQSHARLFDANHVEWIGELGGPAKTAAIRDASVFVYTYARTYVEAGAAVFGESLRAGTPMAALTWRTGTCAEAALCDQTGVITVADPNEDDETAAQRLALAIEQAETLDHRQVQEIGQQRFDPARHFLAMASRSC</sequence>
<feature type="domain" description="Glycosyl transferase family 1" evidence="3">
    <location>
        <begin position="165"/>
        <end position="313"/>
    </location>
</feature>
<keyword evidence="6" id="KW-1185">Reference proteome</keyword>
<proteinExistence type="predicted"/>
<dbReference type="Gene3D" id="3.40.50.2000">
    <property type="entry name" value="Glycogen Phosphorylase B"/>
    <property type="match status" value="2"/>
</dbReference>
<evidence type="ECO:0000259" key="3">
    <source>
        <dbReference type="Pfam" id="PF00534"/>
    </source>
</evidence>
<dbReference type="Pfam" id="PF13439">
    <property type="entry name" value="Glyco_transf_4"/>
    <property type="match status" value="1"/>
</dbReference>
<reference evidence="6" key="1">
    <citation type="submission" date="2015-07" db="EMBL/GenBank/DDBJ databases">
        <title>Draft genome sequence of Streptomyces sp. CMAA 1322, a bacterium isolated from Caatinga biome, from dry forest semiarid of Brazil.</title>
        <authorList>
            <person name="Santos S.N."/>
            <person name="Gacesa R."/>
            <person name="Taketani R.G."/>
            <person name="Long P.F."/>
            <person name="Melo I.S."/>
        </authorList>
    </citation>
    <scope>NUCLEOTIDE SEQUENCE [LARGE SCALE GENOMIC DNA]</scope>
    <source>
        <strain evidence="6">CMAA 1322</strain>
    </source>
</reference>
<comment type="caution">
    <text evidence="5">The sequence shown here is derived from an EMBL/GenBank/DDBJ whole genome shotgun (WGS) entry which is preliminary data.</text>
</comment>
<evidence type="ECO:0000256" key="1">
    <source>
        <dbReference type="ARBA" id="ARBA00022676"/>
    </source>
</evidence>
<dbReference type="AlphaFoldDB" id="A0A0K9XHB0"/>
<dbReference type="Proteomes" id="UP000037288">
    <property type="component" value="Unassembled WGS sequence"/>
</dbReference>
<dbReference type="InterPro" id="IPR028098">
    <property type="entry name" value="Glyco_trans_4-like_N"/>
</dbReference>
<dbReference type="EMBL" id="LFXA01000005">
    <property type="protein sequence ID" value="KNB52461.1"/>
    <property type="molecule type" value="Genomic_DNA"/>
</dbReference>
<dbReference type="SUPFAM" id="SSF53756">
    <property type="entry name" value="UDP-Glycosyltransferase/glycogen phosphorylase"/>
    <property type="match status" value="1"/>
</dbReference>
<evidence type="ECO:0000313" key="6">
    <source>
        <dbReference type="Proteomes" id="UP000037288"/>
    </source>
</evidence>
<evidence type="ECO:0000256" key="2">
    <source>
        <dbReference type="ARBA" id="ARBA00022679"/>
    </source>
</evidence>
<dbReference type="GO" id="GO:0016757">
    <property type="term" value="F:glycosyltransferase activity"/>
    <property type="evidence" value="ECO:0007669"/>
    <property type="project" value="InterPro"/>
</dbReference>
<dbReference type="RefSeq" id="WP_049715934.1">
    <property type="nucleotide sequence ID" value="NZ_LFXA01000005.1"/>
</dbReference>
<protein>
    <submittedName>
        <fullName evidence="5">Glycosyltransferase</fullName>
    </submittedName>
</protein>
<feature type="domain" description="Glycosyltransferase subfamily 4-like N-terminal" evidence="4">
    <location>
        <begin position="19"/>
        <end position="148"/>
    </location>
</feature>
<keyword evidence="2 5" id="KW-0808">Transferase</keyword>
<gene>
    <name evidence="5" type="ORF">AC230_10945</name>
</gene>
<dbReference type="PATRIC" id="fig|1678637.3.peg.2367"/>